<feature type="compositionally biased region" description="Basic residues" evidence="1">
    <location>
        <begin position="48"/>
        <end position="74"/>
    </location>
</feature>
<dbReference type="GeneID" id="100377639"/>
<proteinExistence type="predicted"/>
<evidence type="ECO:0000313" key="4">
    <source>
        <dbReference type="RefSeq" id="XP_002738866.1"/>
    </source>
</evidence>
<reference evidence="4" key="1">
    <citation type="submission" date="2025-08" db="UniProtKB">
        <authorList>
            <consortium name="RefSeq"/>
        </authorList>
    </citation>
    <scope>IDENTIFICATION</scope>
    <source>
        <tissue evidence="4">Testes</tissue>
    </source>
</reference>
<dbReference type="InterPro" id="IPR036638">
    <property type="entry name" value="HLH_DNA-bd_sf"/>
</dbReference>
<dbReference type="Pfam" id="PF00010">
    <property type="entry name" value="HLH"/>
    <property type="match status" value="1"/>
</dbReference>
<dbReference type="PROSITE" id="PS50888">
    <property type="entry name" value="BHLH"/>
    <property type="match status" value="1"/>
</dbReference>
<evidence type="ECO:0000259" key="2">
    <source>
        <dbReference type="PROSITE" id="PS50888"/>
    </source>
</evidence>
<evidence type="ECO:0000256" key="1">
    <source>
        <dbReference type="SAM" id="MobiDB-lite"/>
    </source>
</evidence>
<feature type="domain" description="BHLH" evidence="2">
    <location>
        <begin position="65"/>
        <end position="116"/>
    </location>
</feature>
<feature type="region of interest" description="Disordered" evidence="1">
    <location>
        <begin position="37"/>
        <end position="74"/>
    </location>
</feature>
<dbReference type="RefSeq" id="XP_002738866.1">
    <property type="nucleotide sequence ID" value="XM_002738820.2"/>
</dbReference>
<dbReference type="InterPro" id="IPR011598">
    <property type="entry name" value="bHLH_dom"/>
</dbReference>
<dbReference type="InterPro" id="IPR050283">
    <property type="entry name" value="E-box_TF_Regulators"/>
</dbReference>
<dbReference type="PANTHER" id="PTHR23349">
    <property type="entry name" value="BASIC HELIX-LOOP-HELIX TRANSCRIPTION FACTOR, TWIST"/>
    <property type="match status" value="1"/>
</dbReference>
<organism evidence="3 4">
    <name type="scientific">Saccoglossus kowalevskii</name>
    <name type="common">Acorn worm</name>
    <dbReference type="NCBI Taxonomy" id="10224"/>
    <lineage>
        <taxon>Eukaryota</taxon>
        <taxon>Metazoa</taxon>
        <taxon>Hemichordata</taxon>
        <taxon>Enteropneusta</taxon>
        <taxon>Harrimaniidae</taxon>
        <taxon>Saccoglossus</taxon>
    </lineage>
</organism>
<dbReference type="SMART" id="SM00353">
    <property type="entry name" value="HLH"/>
    <property type="match status" value="1"/>
</dbReference>
<dbReference type="SUPFAM" id="SSF47459">
    <property type="entry name" value="HLH, helix-loop-helix DNA-binding domain"/>
    <property type="match status" value="1"/>
</dbReference>
<dbReference type="PANTHER" id="PTHR23349:SF42">
    <property type="entry name" value="BHLH DOMAIN-CONTAINING PROTEIN"/>
    <property type="match status" value="1"/>
</dbReference>
<dbReference type="Gene3D" id="4.10.280.10">
    <property type="entry name" value="Helix-loop-helix DNA-binding domain"/>
    <property type="match status" value="1"/>
</dbReference>
<evidence type="ECO:0000313" key="3">
    <source>
        <dbReference type="Proteomes" id="UP000694865"/>
    </source>
</evidence>
<sequence>MSGLAGNEEIAVLEAFQWLETNSADEIDTIDVKSDTESTEQVLTEKTKRPRKPKRRKRALTGVSRQRRAANARERRRIQGVNTAFVELRKILPVFTHDEVSKIDILRLAAKWIAHLTTVLIEDEENRFRFQSPRSMDFENDDEHDNADQARLPADLQEKLKVAKTVNGKEDNFEICFLSEPSSCQWDMSPISFEMDTQYSNVNNNIDFAVNHNMKYTASMTPILQYTQQDNSRACFLSGNGYFNTTGYSTAAMQFGN</sequence>
<name>A0ABM0GWG9_SACKO</name>
<accession>A0ABM0GWG9</accession>
<protein>
    <submittedName>
        <fullName evidence="4">Uncharacterized protein LOC100377639</fullName>
    </submittedName>
</protein>
<gene>
    <name evidence="4" type="primary">LOC100377639</name>
</gene>
<dbReference type="Proteomes" id="UP000694865">
    <property type="component" value="Unplaced"/>
</dbReference>
<keyword evidence="3" id="KW-1185">Reference proteome</keyword>